<feature type="transmembrane region" description="Helical" evidence="1">
    <location>
        <begin position="133"/>
        <end position="151"/>
    </location>
</feature>
<organism evidence="2 3">
    <name type="scientific">Paenibacillus validus</name>
    <dbReference type="NCBI Taxonomy" id="44253"/>
    <lineage>
        <taxon>Bacteria</taxon>
        <taxon>Bacillati</taxon>
        <taxon>Bacillota</taxon>
        <taxon>Bacilli</taxon>
        <taxon>Bacillales</taxon>
        <taxon>Paenibacillaceae</taxon>
        <taxon>Paenibacillus</taxon>
    </lineage>
</organism>
<dbReference type="InterPro" id="IPR053824">
    <property type="entry name" value="DUF7010"/>
</dbReference>
<keyword evidence="3" id="KW-1185">Reference proteome</keyword>
<accession>A0A7X2ZEV3</accession>
<feature type="transmembrane region" description="Helical" evidence="1">
    <location>
        <begin position="21"/>
        <end position="43"/>
    </location>
</feature>
<keyword evidence="1" id="KW-0472">Membrane</keyword>
<reference evidence="2 3" key="1">
    <citation type="submission" date="2019-11" db="EMBL/GenBank/DDBJ databases">
        <title>Draft genome sequences of five Paenibacillus species of dairy origin.</title>
        <authorList>
            <person name="Olajide A.M."/>
            <person name="Chen S."/>
            <person name="Lapointe G."/>
        </authorList>
    </citation>
    <scope>NUCLEOTIDE SEQUENCE [LARGE SCALE GENOMIC DNA]</scope>
    <source>
        <strain evidence="2 3">2CS3</strain>
    </source>
</reference>
<evidence type="ECO:0000313" key="3">
    <source>
        <dbReference type="Proteomes" id="UP000450917"/>
    </source>
</evidence>
<feature type="transmembrane region" description="Helical" evidence="1">
    <location>
        <begin position="157"/>
        <end position="174"/>
    </location>
</feature>
<protein>
    <submittedName>
        <fullName evidence="2">Uncharacterized protein</fullName>
    </submittedName>
</protein>
<comment type="caution">
    <text evidence="2">The sequence shown here is derived from an EMBL/GenBank/DDBJ whole genome shotgun (WGS) entry which is preliminary data.</text>
</comment>
<dbReference type="Pfam" id="PF22765">
    <property type="entry name" value="DUF7010"/>
    <property type="match status" value="1"/>
</dbReference>
<evidence type="ECO:0000313" key="2">
    <source>
        <dbReference type="EMBL" id="MUG72923.1"/>
    </source>
</evidence>
<sequence length="183" mass="20759">MKYEDMTFEEMRNDLIRTAKRGYSFPLAGALFMIVVTILAQFLEEDILKMVWLFGMGSIFPLGVLLGKMLGFDVMCKSPLGVLGGLVGGIQGLFLPVWIFAYVHNPEYLPFFIGVLGGAHFLPYFLIYRSKAYLFMAVATVIVSVIFGAIFVENSYFTTPIAIACVYFISFFWIQNENRRDHI</sequence>
<feature type="transmembrane region" description="Helical" evidence="1">
    <location>
        <begin position="108"/>
        <end position="126"/>
    </location>
</feature>
<dbReference type="Proteomes" id="UP000450917">
    <property type="component" value="Unassembled WGS sequence"/>
</dbReference>
<gene>
    <name evidence="2" type="ORF">GNP93_19885</name>
</gene>
<evidence type="ECO:0000256" key="1">
    <source>
        <dbReference type="SAM" id="Phobius"/>
    </source>
</evidence>
<dbReference type="AlphaFoldDB" id="A0A7X2ZEV3"/>
<dbReference type="EMBL" id="WNZX01000019">
    <property type="protein sequence ID" value="MUG72923.1"/>
    <property type="molecule type" value="Genomic_DNA"/>
</dbReference>
<keyword evidence="1" id="KW-0812">Transmembrane</keyword>
<dbReference type="RefSeq" id="WP_127608161.1">
    <property type="nucleotide sequence ID" value="NZ_JARTHJ010000075.1"/>
</dbReference>
<feature type="transmembrane region" description="Helical" evidence="1">
    <location>
        <begin position="79"/>
        <end position="102"/>
    </location>
</feature>
<feature type="transmembrane region" description="Helical" evidence="1">
    <location>
        <begin position="49"/>
        <end position="67"/>
    </location>
</feature>
<keyword evidence="1" id="KW-1133">Transmembrane helix</keyword>
<proteinExistence type="predicted"/>
<name>A0A7X2ZEV3_9BACL</name>